<accession>A0ABD6CNC9</accession>
<organism evidence="3 4">
    <name type="scientific">Halobellus rarus</name>
    <dbReference type="NCBI Taxonomy" id="1126237"/>
    <lineage>
        <taxon>Archaea</taxon>
        <taxon>Methanobacteriati</taxon>
        <taxon>Methanobacteriota</taxon>
        <taxon>Stenosarchaea group</taxon>
        <taxon>Halobacteria</taxon>
        <taxon>Halobacteriales</taxon>
        <taxon>Haloferacaceae</taxon>
        <taxon>Halobellus</taxon>
    </lineage>
</organism>
<dbReference type="RefSeq" id="WP_256420463.1">
    <property type="nucleotide sequence ID" value="NZ_JANHDI010000002.1"/>
</dbReference>
<dbReference type="EMBL" id="JBHUDK010000006">
    <property type="protein sequence ID" value="MFD1598933.1"/>
    <property type="molecule type" value="Genomic_DNA"/>
</dbReference>
<keyword evidence="1" id="KW-0812">Transmembrane</keyword>
<gene>
    <name evidence="3" type="ORF">ACFSBX_08175</name>
</gene>
<dbReference type="InterPro" id="IPR058460">
    <property type="entry name" value="DUF8147"/>
</dbReference>
<dbReference type="Pfam" id="PF26472">
    <property type="entry name" value="DUF8147"/>
    <property type="match status" value="1"/>
</dbReference>
<keyword evidence="4" id="KW-1185">Reference proteome</keyword>
<evidence type="ECO:0000313" key="4">
    <source>
        <dbReference type="Proteomes" id="UP001597085"/>
    </source>
</evidence>
<evidence type="ECO:0000313" key="3">
    <source>
        <dbReference type="EMBL" id="MFD1598933.1"/>
    </source>
</evidence>
<comment type="caution">
    <text evidence="3">The sequence shown here is derived from an EMBL/GenBank/DDBJ whole genome shotgun (WGS) entry which is preliminary data.</text>
</comment>
<feature type="domain" description="DUF8147" evidence="2">
    <location>
        <begin position="2"/>
        <end position="113"/>
    </location>
</feature>
<dbReference type="Proteomes" id="UP001597085">
    <property type="component" value="Unassembled WGS sequence"/>
</dbReference>
<feature type="transmembrane region" description="Helical" evidence="1">
    <location>
        <begin position="92"/>
        <end position="114"/>
    </location>
</feature>
<sequence length="119" mass="11657">MNSRGITAVAAGIVAALVAFVAVTELLSPSIEFSVFLGLPAGLVAGVVVAAAVLFGFGTDDGSRPLAAALLAFAFVFLVAFGGLLIGVGVGAVVALVPSIGMATVAGLAVFLWLRGVGR</sequence>
<evidence type="ECO:0000259" key="2">
    <source>
        <dbReference type="Pfam" id="PF26472"/>
    </source>
</evidence>
<feature type="transmembrane region" description="Helical" evidence="1">
    <location>
        <begin position="67"/>
        <end position="86"/>
    </location>
</feature>
<name>A0ABD6CNC9_9EURY</name>
<feature type="transmembrane region" description="Helical" evidence="1">
    <location>
        <begin position="33"/>
        <end position="55"/>
    </location>
</feature>
<keyword evidence="1" id="KW-0472">Membrane</keyword>
<feature type="transmembrane region" description="Helical" evidence="1">
    <location>
        <begin position="7"/>
        <end position="27"/>
    </location>
</feature>
<keyword evidence="1" id="KW-1133">Transmembrane helix</keyword>
<reference evidence="3 4" key="1">
    <citation type="journal article" date="2019" name="Int. J. Syst. Evol. Microbiol.">
        <title>The Global Catalogue of Microorganisms (GCM) 10K type strain sequencing project: providing services to taxonomists for standard genome sequencing and annotation.</title>
        <authorList>
            <consortium name="The Broad Institute Genomics Platform"/>
            <consortium name="The Broad Institute Genome Sequencing Center for Infectious Disease"/>
            <person name="Wu L."/>
            <person name="Ma J."/>
        </authorList>
    </citation>
    <scope>NUCLEOTIDE SEQUENCE [LARGE SCALE GENOMIC DNA]</scope>
    <source>
        <strain evidence="3 4">CGMCC 1.12121</strain>
    </source>
</reference>
<dbReference type="AlphaFoldDB" id="A0ABD6CNC9"/>
<protein>
    <recommendedName>
        <fullName evidence="2">DUF8147 domain-containing protein</fullName>
    </recommendedName>
</protein>
<evidence type="ECO:0000256" key="1">
    <source>
        <dbReference type="SAM" id="Phobius"/>
    </source>
</evidence>
<proteinExistence type="predicted"/>